<dbReference type="RefSeq" id="WP_184882386.1">
    <property type="nucleotide sequence ID" value="NZ_BOOV01000033.1"/>
</dbReference>
<evidence type="ECO:0000313" key="4">
    <source>
        <dbReference type="Proteomes" id="UP000542210"/>
    </source>
</evidence>
<organism evidence="3 4">
    <name type="scientific">Sphaerisporangium siamense</name>
    <dbReference type="NCBI Taxonomy" id="795645"/>
    <lineage>
        <taxon>Bacteria</taxon>
        <taxon>Bacillati</taxon>
        <taxon>Actinomycetota</taxon>
        <taxon>Actinomycetes</taxon>
        <taxon>Streptosporangiales</taxon>
        <taxon>Streptosporangiaceae</taxon>
        <taxon>Sphaerisporangium</taxon>
    </lineage>
</organism>
<evidence type="ECO:0000256" key="1">
    <source>
        <dbReference type="SAM" id="MobiDB-lite"/>
    </source>
</evidence>
<accession>A0A7W7DBX7</accession>
<keyword evidence="2" id="KW-0812">Transmembrane</keyword>
<reference evidence="3 4" key="1">
    <citation type="submission" date="2020-08" db="EMBL/GenBank/DDBJ databases">
        <title>Sequencing the genomes of 1000 actinobacteria strains.</title>
        <authorList>
            <person name="Klenk H.-P."/>
        </authorList>
    </citation>
    <scope>NUCLEOTIDE SEQUENCE [LARGE SCALE GENOMIC DNA]</scope>
    <source>
        <strain evidence="3 4">DSM 45784</strain>
    </source>
</reference>
<gene>
    <name evidence="3" type="ORF">BJ982_004087</name>
</gene>
<feature type="transmembrane region" description="Helical" evidence="2">
    <location>
        <begin position="21"/>
        <end position="42"/>
    </location>
</feature>
<comment type="caution">
    <text evidence="3">The sequence shown here is derived from an EMBL/GenBank/DDBJ whole genome shotgun (WGS) entry which is preliminary data.</text>
</comment>
<keyword evidence="4" id="KW-1185">Reference proteome</keyword>
<feature type="transmembrane region" description="Helical" evidence="2">
    <location>
        <begin position="48"/>
        <end position="68"/>
    </location>
</feature>
<evidence type="ECO:0000256" key="2">
    <source>
        <dbReference type="SAM" id="Phobius"/>
    </source>
</evidence>
<evidence type="ECO:0000313" key="3">
    <source>
        <dbReference type="EMBL" id="MBB4702543.1"/>
    </source>
</evidence>
<protein>
    <submittedName>
        <fullName evidence="3">Putative membrane protein</fullName>
    </submittedName>
</protein>
<dbReference type="Proteomes" id="UP000542210">
    <property type="component" value="Unassembled WGS sequence"/>
</dbReference>
<name>A0A7W7DBX7_9ACTN</name>
<dbReference type="EMBL" id="JACHND010000001">
    <property type="protein sequence ID" value="MBB4702543.1"/>
    <property type="molecule type" value="Genomic_DNA"/>
</dbReference>
<sequence>MPHPQLTPEQSTRLDKKARQLLTASMSTAVASWLLLAAAIWFGSWRLAGLGFLVAMPALAFLVLSVALRSPAGRQDAARQLNVPERPPTTRWRKP</sequence>
<proteinExistence type="predicted"/>
<feature type="region of interest" description="Disordered" evidence="1">
    <location>
        <begin position="72"/>
        <end position="95"/>
    </location>
</feature>
<dbReference type="AlphaFoldDB" id="A0A7W7DBX7"/>
<keyword evidence="2" id="KW-0472">Membrane</keyword>
<keyword evidence="2" id="KW-1133">Transmembrane helix</keyword>